<evidence type="ECO:0000256" key="6">
    <source>
        <dbReference type="ARBA" id="ARBA00022692"/>
    </source>
</evidence>
<evidence type="ECO:0000256" key="7">
    <source>
        <dbReference type="ARBA" id="ARBA00022729"/>
    </source>
</evidence>
<dbReference type="InterPro" id="IPR001611">
    <property type="entry name" value="Leu-rich_rpt"/>
</dbReference>
<dbReference type="EnsemblPlants" id="Bra032747.1">
    <property type="protein sequence ID" value="Bra032747.1-P"/>
    <property type="gene ID" value="Bra032747"/>
</dbReference>
<dbReference type="InterPro" id="IPR013210">
    <property type="entry name" value="LRR_N_plant-typ"/>
</dbReference>
<feature type="domain" description="Leucine-rich repeat-containing N-terminal plant-type" evidence="15">
    <location>
        <begin position="38"/>
        <end position="83"/>
    </location>
</feature>
<sequence>MIHSCSERKMITWSLCLVFFLSYSVLVFASPAKNLCRPDQRDALWDFKNDFIVQKDDRLSYSNPKTESWRNNTDCCSWDGVRCYLQTGNVVELNLWGSFLSGPLRSNSSLFRLQHLEILNLGSNPNLYGNIPSSLGNLSYLTDLVLSDCGFTGELPDSMGNLNRLIDLRLYNNKLHGNFPLFLLNLSDITQISLSSNNFIGSIPSSLFLSPSLVVLELSGNNFSGLLDIGNVSSPSKLRNLGLGRNNFSGPILGSTSKLVSLKDLDLSFWRDSLNFSIFLHLTSLERLDLSYPNTRIMVDLDLFSHFKSLWDLNLSGNNLKISSTLHFPSPIYMLKLSSCNLSHFPKFLQSKTSLSYLDISANQIEGQVPEWLWRLRYVDISQNSFSSFEGPSDVFRRSGRQPNSTMFFLGSDNLFTGEIPRMICELVNLQTLVLSNNNFSGFIPQCFKNFNTTISVLHLQNNSLSGAFPQESIGGRLRSLDVGHNRLSGKLPKSLVNCTQLEFLNVEDNRFNDTFPFWLRSLPILQFLVLRSNKFHGPVSYPQDSMNFSKLRIFDVSQNLFTGVLPSDYFAGWSAMSSPVVYVEAIVHMLVFQNYHKSVGLTNKGSNMDLVGSGFRIYKTIDVSGNRLEGDIPQSIGLLKELVVLNMSNNAFTGHIQGHLLATTAFCSFKGEKFDSSSMHGPGHIPPSLSNLTNLQSLDLSRNRLSGTIPPDLEKLTFLAWMNFSNNMLEGLIPQGTQIQSQNSSSFAQNPGLCGAPLKRSCSEGAEEARKQEKENEEKEEKDQVLSWIAAAIGYGPGVFCGFVIGHILSSYRHDWLMRIFRSFA</sequence>
<evidence type="ECO:0000256" key="3">
    <source>
        <dbReference type="ARBA" id="ARBA00022475"/>
    </source>
</evidence>
<dbReference type="InterPro" id="IPR003591">
    <property type="entry name" value="Leu-rich_rpt_typical-subtyp"/>
</dbReference>
<dbReference type="InterPro" id="IPR032675">
    <property type="entry name" value="LRR_dom_sf"/>
</dbReference>
<evidence type="ECO:0000256" key="1">
    <source>
        <dbReference type="ARBA" id="ARBA00004251"/>
    </source>
</evidence>
<evidence type="ECO:0000256" key="11">
    <source>
        <dbReference type="ARBA" id="ARBA00023170"/>
    </source>
</evidence>
<dbReference type="InParanoid" id="M4EVB4"/>
<dbReference type="Gramene" id="Bra032747.1">
    <property type="protein sequence ID" value="Bra032747.1-P"/>
    <property type="gene ID" value="Bra032747"/>
</dbReference>
<keyword evidence="5" id="KW-0433">Leucine-rich repeat</keyword>
<feature type="chain" id="PRO_5004052950" description="Leucine-rich repeat-containing N-terminal plant-type domain-containing protein" evidence="14">
    <location>
        <begin position="30"/>
        <end position="826"/>
    </location>
</feature>
<keyword evidence="11" id="KW-0675">Receptor</keyword>
<organism evidence="16 17">
    <name type="scientific">Brassica campestris</name>
    <name type="common">Field mustard</name>
    <dbReference type="NCBI Taxonomy" id="3711"/>
    <lineage>
        <taxon>Eukaryota</taxon>
        <taxon>Viridiplantae</taxon>
        <taxon>Streptophyta</taxon>
        <taxon>Embryophyta</taxon>
        <taxon>Tracheophyta</taxon>
        <taxon>Spermatophyta</taxon>
        <taxon>Magnoliopsida</taxon>
        <taxon>eudicotyledons</taxon>
        <taxon>Gunneridae</taxon>
        <taxon>Pentapetalae</taxon>
        <taxon>rosids</taxon>
        <taxon>malvids</taxon>
        <taxon>Brassicales</taxon>
        <taxon>Brassicaceae</taxon>
        <taxon>Brassiceae</taxon>
        <taxon>Brassica</taxon>
    </lineage>
</organism>
<reference evidence="16" key="3">
    <citation type="submission" date="2023-03" db="UniProtKB">
        <authorList>
            <consortium name="EnsemblPlants"/>
        </authorList>
    </citation>
    <scope>IDENTIFICATION</scope>
    <source>
        <strain evidence="16">cv. Chiifu-401-42</strain>
    </source>
</reference>
<name>M4EVB4_BRACM</name>
<dbReference type="HOGENOM" id="CLU_000288_18_3_1"/>
<evidence type="ECO:0000256" key="8">
    <source>
        <dbReference type="ARBA" id="ARBA00022737"/>
    </source>
</evidence>
<evidence type="ECO:0000256" key="12">
    <source>
        <dbReference type="ARBA" id="ARBA00023180"/>
    </source>
</evidence>
<dbReference type="Proteomes" id="UP000011750">
    <property type="component" value="Chromosome A04"/>
</dbReference>
<keyword evidence="10 13" id="KW-0472">Membrane</keyword>
<evidence type="ECO:0000256" key="2">
    <source>
        <dbReference type="ARBA" id="ARBA00009592"/>
    </source>
</evidence>
<dbReference type="Pfam" id="PF00560">
    <property type="entry name" value="LRR_1"/>
    <property type="match status" value="5"/>
</dbReference>
<keyword evidence="9 13" id="KW-1133">Transmembrane helix</keyword>
<evidence type="ECO:0000256" key="10">
    <source>
        <dbReference type="ARBA" id="ARBA00023136"/>
    </source>
</evidence>
<dbReference type="PROSITE" id="PS51450">
    <property type="entry name" value="LRR"/>
    <property type="match status" value="1"/>
</dbReference>
<keyword evidence="6 13" id="KW-0812">Transmembrane</keyword>
<dbReference type="STRING" id="51351.M4EVB4"/>
<keyword evidence="7 14" id="KW-0732">Signal</keyword>
<proteinExistence type="inferred from homology"/>
<evidence type="ECO:0000256" key="14">
    <source>
        <dbReference type="SAM" id="SignalP"/>
    </source>
</evidence>
<feature type="signal peptide" evidence="14">
    <location>
        <begin position="1"/>
        <end position="29"/>
    </location>
</feature>
<dbReference type="OMA" id="IPRMICE"/>
<keyword evidence="4" id="KW-0597">Phosphoprotein</keyword>
<dbReference type="SUPFAM" id="SSF52058">
    <property type="entry name" value="L domain-like"/>
    <property type="match status" value="2"/>
</dbReference>
<dbReference type="Pfam" id="PF08263">
    <property type="entry name" value="LRRNT_2"/>
    <property type="match status" value="1"/>
</dbReference>
<dbReference type="InterPro" id="IPR046956">
    <property type="entry name" value="RLP23-like"/>
</dbReference>
<evidence type="ECO:0000256" key="9">
    <source>
        <dbReference type="ARBA" id="ARBA00022989"/>
    </source>
</evidence>
<protein>
    <recommendedName>
        <fullName evidence="15">Leucine-rich repeat-containing N-terminal plant-type domain-containing protein</fullName>
    </recommendedName>
</protein>
<dbReference type="PRINTS" id="PR00019">
    <property type="entry name" value="LEURICHRPT"/>
</dbReference>
<evidence type="ECO:0000256" key="5">
    <source>
        <dbReference type="ARBA" id="ARBA00022614"/>
    </source>
</evidence>
<dbReference type="Gene3D" id="3.80.10.10">
    <property type="entry name" value="Ribonuclease Inhibitor"/>
    <property type="match status" value="4"/>
</dbReference>
<dbReference type="AlphaFoldDB" id="M4EVB4"/>
<dbReference type="PANTHER" id="PTHR48061">
    <property type="entry name" value="LEUCINE-RICH REPEAT RECEPTOR PROTEIN KINASE EMS1-LIKE-RELATED"/>
    <property type="match status" value="1"/>
</dbReference>
<accession>M4EVB4</accession>
<evidence type="ECO:0000313" key="17">
    <source>
        <dbReference type="Proteomes" id="UP000011750"/>
    </source>
</evidence>
<comment type="subcellular location">
    <subcellularLocation>
        <location evidence="1">Cell membrane</location>
        <topology evidence="1">Single-pass type I membrane protein</topology>
    </subcellularLocation>
</comment>
<keyword evidence="12" id="KW-0325">Glycoprotein</keyword>
<dbReference type="SMART" id="SM00369">
    <property type="entry name" value="LRR_TYP"/>
    <property type="match status" value="4"/>
</dbReference>
<comment type="similarity">
    <text evidence="2">Belongs to the RLP family.</text>
</comment>
<reference evidence="16 17" key="1">
    <citation type="journal article" date="2011" name="Nat. Genet.">
        <title>The genome of the mesopolyploid crop species Brassica rapa.</title>
        <authorList>
            <consortium name="Brassica rapa Genome Sequencing Project Consortium"/>
            <person name="Wang X."/>
            <person name="Wang H."/>
            <person name="Wang J."/>
            <person name="Sun R."/>
            <person name="Wu J."/>
            <person name="Liu S."/>
            <person name="Bai Y."/>
            <person name="Mun J.H."/>
            <person name="Bancroft I."/>
            <person name="Cheng F."/>
            <person name="Huang S."/>
            <person name="Li X."/>
            <person name="Hua W."/>
            <person name="Wang J."/>
            <person name="Wang X."/>
            <person name="Freeling M."/>
            <person name="Pires J.C."/>
            <person name="Paterson A.H."/>
            <person name="Chalhoub B."/>
            <person name="Wang B."/>
            <person name="Hayward A."/>
            <person name="Sharpe A.G."/>
            <person name="Park B.S."/>
            <person name="Weisshaar B."/>
            <person name="Liu B."/>
            <person name="Li B."/>
            <person name="Liu B."/>
            <person name="Tong C."/>
            <person name="Song C."/>
            <person name="Duran C."/>
            <person name="Peng C."/>
            <person name="Geng C."/>
            <person name="Koh C."/>
            <person name="Lin C."/>
            <person name="Edwards D."/>
            <person name="Mu D."/>
            <person name="Shen D."/>
            <person name="Soumpourou E."/>
            <person name="Li F."/>
            <person name="Fraser F."/>
            <person name="Conant G."/>
            <person name="Lassalle G."/>
            <person name="King G.J."/>
            <person name="Bonnema G."/>
            <person name="Tang H."/>
            <person name="Wang H."/>
            <person name="Belcram H."/>
            <person name="Zhou H."/>
            <person name="Hirakawa H."/>
            <person name="Abe H."/>
            <person name="Guo H."/>
            <person name="Wang H."/>
            <person name="Jin H."/>
            <person name="Parkin I.A."/>
            <person name="Batley J."/>
            <person name="Kim J.S."/>
            <person name="Just J."/>
            <person name="Li J."/>
            <person name="Xu J."/>
            <person name="Deng J."/>
            <person name="Kim J.A."/>
            <person name="Li J."/>
            <person name="Yu J."/>
            <person name="Meng J."/>
            <person name="Wang J."/>
            <person name="Min J."/>
            <person name="Poulain J."/>
            <person name="Wang J."/>
            <person name="Hatakeyama K."/>
            <person name="Wu K."/>
            <person name="Wang L."/>
            <person name="Fang L."/>
            <person name="Trick M."/>
            <person name="Links M.G."/>
            <person name="Zhao M."/>
            <person name="Jin M."/>
            <person name="Ramchiary N."/>
            <person name="Drou N."/>
            <person name="Berkman P.J."/>
            <person name="Cai Q."/>
            <person name="Huang Q."/>
            <person name="Li R."/>
            <person name="Tabata S."/>
            <person name="Cheng S."/>
            <person name="Zhang S."/>
            <person name="Zhang S."/>
            <person name="Huang S."/>
            <person name="Sato S."/>
            <person name="Sun S."/>
            <person name="Kwon S.J."/>
            <person name="Choi S.R."/>
            <person name="Lee T.H."/>
            <person name="Fan W."/>
            <person name="Zhao X."/>
            <person name="Tan X."/>
            <person name="Xu X."/>
            <person name="Wang Y."/>
            <person name="Qiu Y."/>
            <person name="Yin Y."/>
            <person name="Li Y."/>
            <person name="Du Y."/>
            <person name="Liao Y."/>
            <person name="Lim Y."/>
            <person name="Narusaka Y."/>
            <person name="Wang Y."/>
            <person name="Wang Z."/>
            <person name="Li Z."/>
            <person name="Wang Z."/>
            <person name="Xiong Z."/>
            <person name="Zhang Z."/>
        </authorList>
    </citation>
    <scope>NUCLEOTIDE SEQUENCE [LARGE SCALE GENOMIC DNA]</scope>
    <source>
        <strain evidence="16 17">cv. Chiifu-401-42</strain>
    </source>
</reference>
<dbReference type="GO" id="GO:0005886">
    <property type="term" value="C:plasma membrane"/>
    <property type="evidence" value="ECO:0007669"/>
    <property type="project" value="UniProtKB-SubCell"/>
</dbReference>
<keyword evidence="17" id="KW-1185">Reference proteome</keyword>
<dbReference type="PANTHER" id="PTHR48061:SF12">
    <property type="entry name" value="DISEASE RESISTANCE LIKE PROTEIN"/>
    <property type="match status" value="1"/>
</dbReference>
<evidence type="ECO:0000256" key="13">
    <source>
        <dbReference type="SAM" id="Phobius"/>
    </source>
</evidence>
<evidence type="ECO:0000259" key="15">
    <source>
        <dbReference type="Pfam" id="PF08263"/>
    </source>
</evidence>
<keyword evidence="8" id="KW-0677">Repeat</keyword>
<keyword evidence="3" id="KW-1003">Cell membrane</keyword>
<evidence type="ECO:0000313" key="16">
    <source>
        <dbReference type="EnsemblPlants" id="Bra032747.1-P"/>
    </source>
</evidence>
<evidence type="ECO:0000256" key="4">
    <source>
        <dbReference type="ARBA" id="ARBA00022553"/>
    </source>
</evidence>
<feature type="transmembrane region" description="Helical" evidence="13">
    <location>
        <begin position="786"/>
        <end position="810"/>
    </location>
</feature>
<dbReference type="eggNOG" id="KOG0619">
    <property type="taxonomic scope" value="Eukaryota"/>
</dbReference>
<dbReference type="FunFam" id="3.80.10.10:FF:000400">
    <property type="entry name" value="Nuclear pore complex protein NUP107"/>
    <property type="match status" value="1"/>
</dbReference>
<reference evidence="16 17" key="2">
    <citation type="journal article" date="2018" name="Hortic Res">
        <title>Improved Brassica rapa reference genome by single-molecule sequencing and chromosome conformation capture technologies.</title>
        <authorList>
            <person name="Zhang L."/>
            <person name="Cai X."/>
            <person name="Wu J."/>
            <person name="Liu M."/>
            <person name="Grob S."/>
            <person name="Cheng F."/>
            <person name="Liang J."/>
            <person name="Cai C."/>
            <person name="Liu Z."/>
            <person name="Liu B."/>
            <person name="Wang F."/>
            <person name="Li S."/>
            <person name="Liu F."/>
            <person name="Li X."/>
            <person name="Cheng L."/>
            <person name="Yang W."/>
            <person name="Li M.H."/>
            <person name="Grossniklaus U."/>
            <person name="Zheng H."/>
            <person name="Wang X."/>
        </authorList>
    </citation>
    <scope>NUCLEOTIDE SEQUENCE [LARGE SCALE GENOMIC DNA]</scope>
    <source>
        <strain evidence="16 17">cv. Chiifu-401-42</strain>
    </source>
</reference>
<dbReference type="FunFam" id="3.80.10.10:FF:000722">
    <property type="entry name" value="Leucine-rich repeat receptor-like protein kinase"/>
    <property type="match status" value="1"/>
</dbReference>